<evidence type="ECO:0000313" key="2">
    <source>
        <dbReference type="EMBL" id="CAB4029209.1"/>
    </source>
</evidence>
<evidence type="ECO:0000313" key="3">
    <source>
        <dbReference type="Proteomes" id="UP001152795"/>
    </source>
</evidence>
<sequence>SPAFIPYRSQNEIFDNSTGIIRTFSSSSENIFDGPESPSRRSYRSRNEEFYHSAERITGLSSSSGNSLVESSVRKKSSLPYRTTKEHFYHSRVRAKKKSVSSGDIGLRSESPAFRPYRSRNEDFDNSARIIRTFSSPSANIFARPESPSRRSYRSRNEKFYHSAERIESPSRRLYRSRNEKCYHHSAERITGLPSSSGNILVESSVRRNRSLSYRSTHEYFYHPRAGAKRLSVSSGDIGLRPVDKKTNEDVAESGGVFYKDPYLDCSVEEEVHKEFE</sequence>
<dbReference type="Proteomes" id="UP001152795">
    <property type="component" value="Unassembled WGS sequence"/>
</dbReference>
<feature type="compositionally biased region" description="Low complexity" evidence="1">
    <location>
        <begin position="59"/>
        <end position="71"/>
    </location>
</feature>
<dbReference type="EMBL" id="CACRXK020016011">
    <property type="protein sequence ID" value="CAB4029209.1"/>
    <property type="molecule type" value="Genomic_DNA"/>
</dbReference>
<accession>A0A6S7L9J2</accession>
<keyword evidence="3" id="KW-1185">Reference proteome</keyword>
<gene>
    <name evidence="2" type="ORF">PACLA_8A000852</name>
</gene>
<feature type="non-terminal residue" evidence="2">
    <location>
        <position position="1"/>
    </location>
</feature>
<dbReference type="AlphaFoldDB" id="A0A6S7L9J2"/>
<reference evidence="2" key="1">
    <citation type="submission" date="2020-04" db="EMBL/GenBank/DDBJ databases">
        <authorList>
            <person name="Alioto T."/>
            <person name="Alioto T."/>
            <person name="Gomez Garrido J."/>
        </authorList>
    </citation>
    <scope>NUCLEOTIDE SEQUENCE</scope>
    <source>
        <strain evidence="2">A484AB</strain>
    </source>
</reference>
<feature type="non-terminal residue" evidence="2">
    <location>
        <position position="277"/>
    </location>
</feature>
<feature type="region of interest" description="Disordered" evidence="1">
    <location>
        <begin position="26"/>
        <end position="76"/>
    </location>
</feature>
<name>A0A6S7L9J2_PARCT</name>
<feature type="compositionally biased region" description="Basic and acidic residues" evidence="1">
    <location>
        <begin position="45"/>
        <end position="55"/>
    </location>
</feature>
<comment type="caution">
    <text evidence="2">The sequence shown here is derived from an EMBL/GenBank/DDBJ whole genome shotgun (WGS) entry which is preliminary data.</text>
</comment>
<evidence type="ECO:0000256" key="1">
    <source>
        <dbReference type="SAM" id="MobiDB-lite"/>
    </source>
</evidence>
<protein>
    <submittedName>
        <fullName evidence="2">Uncharacterized protein</fullName>
    </submittedName>
</protein>
<organism evidence="2 3">
    <name type="scientific">Paramuricea clavata</name>
    <name type="common">Red gorgonian</name>
    <name type="synonym">Violescent sea-whip</name>
    <dbReference type="NCBI Taxonomy" id="317549"/>
    <lineage>
        <taxon>Eukaryota</taxon>
        <taxon>Metazoa</taxon>
        <taxon>Cnidaria</taxon>
        <taxon>Anthozoa</taxon>
        <taxon>Octocorallia</taxon>
        <taxon>Malacalcyonacea</taxon>
        <taxon>Plexauridae</taxon>
        <taxon>Paramuricea</taxon>
    </lineage>
</organism>
<proteinExistence type="predicted"/>